<evidence type="ECO:0000256" key="3">
    <source>
        <dbReference type="ARBA" id="ARBA00022840"/>
    </source>
</evidence>
<comment type="caution">
    <text evidence="7">The sequence shown here is derived from an EMBL/GenBank/DDBJ whole genome shotgun (WGS) entry which is preliminary data.</text>
</comment>
<keyword evidence="1 6" id="KW-0963">Cytoplasm</keyword>
<dbReference type="CDD" id="cd10225">
    <property type="entry name" value="ASKHA_NBD_MreB-like"/>
    <property type="match status" value="1"/>
</dbReference>
<dbReference type="GO" id="GO:0000902">
    <property type="term" value="P:cell morphogenesis"/>
    <property type="evidence" value="ECO:0007669"/>
    <property type="project" value="InterPro"/>
</dbReference>
<evidence type="ECO:0000313" key="7">
    <source>
        <dbReference type="EMBL" id="PID57442.1"/>
    </source>
</evidence>
<comment type="subcellular location">
    <subcellularLocation>
        <location evidence="6">Cytoplasm</location>
    </subcellularLocation>
    <text evidence="6">Membrane-associated.</text>
</comment>
<dbReference type="GO" id="GO:0005737">
    <property type="term" value="C:cytoplasm"/>
    <property type="evidence" value="ECO:0007669"/>
    <property type="project" value="UniProtKB-SubCell"/>
</dbReference>
<evidence type="ECO:0000256" key="4">
    <source>
        <dbReference type="ARBA" id="ARBA00022960"/>
    </source>
</evidence>
<evidence type="ECO:0000256" key="6">
    <source>
        <dbReference type="HAMAP-Rule" id="MF_02207"/>
    </source>
</evidence>
<dbReference type="Gene3D" id="3.30.420.40">
    <property type="match status" value="3"/>
</dbReference>
<dbReference type="EMBL" id="PDPS01000027">
    <property type="protein sequence ID" value="PID57442.1"/>
    <property type="molecule type" value="Genomic_DNA"/>
</dbReference>
<evidence type="ECO:0000313" key="8">
    <source>
        <dbReference type="Proteomes" id="UP000229740"/>
    </source>
</evidence>
<dbReference type="Proteomes" id="UP000229740">
    <property type="component" value="Unassembled WGS sequence"/>
</dbReference>
<dbReference type="GO" id="GO:0008360">
    <property type="term" value="P:regulation of cell shape"/>
    <property type="evidence" value="ECO:0007669"/>
    <property type="project" value="UniProtKB-UniRule"/>
</dbReference>
<dbReference type="HAMAP" id="MF_02207">
    <property type="entry name" value="MreB"/>
    <property type="match status" value="1"/>
</dbReference>
<feature type="binding site" evidence="6">
    <location>
        <begin position="290"/>
        <end position="293"/>
    </location>
    <ligand>
        <name>ATP</name>
        <dbReference type="ChEBI" id="CHEBI:30616"/>
    </ligand>
</feature>
<keyword evidence="3 6" id="KW-0067">ATP-binding</keyword>
<dbReference type="PANTHER" id="PTHR42749:SF1">
    <property type="entry name" value="CELL SHAPE-DETERMINING PROTEIN MREB"/>
    <property type="match status" value="1"/>
</dbReference>
<name>A0A2G6E6D1_9BACT</name>
<proteinExistence type="inferred from homology"/>
<comment type="similarity">
    <text evidence="5 6">Belongs to the FtsA/MreB family.</text>
</comment>
<comment type="function">
    <text evidence="6">Forms membrane-associated dynamic filaments that are essential for cell shape determination. Acts by regulating cell wall synthesis and cell elongation, and thus cell shape. A feedback loop between cell geometry and MreB localization may maintain elongated cell shape by targeting cell wall growth to regions of negative cell wall curvature.</text>
</comment>
<dbReference type="Pfam" id="PF06723">
    <property type="entry name" value="MreB_Mbl"/>
    <property type="match status" value="1"/>
</dbReference>
<comment type="subunit">
    <text evidence="6">Forms polymers.</text>
</comment>
<dbReference type="AlphaFoldDB" id="A0A2G6E6D1"/>
<organism evidence="7 8">
    <name type="scientific">candidate division KSB3 bacterium</name>
    <dbReference type="NCBI Taxonomy" id="2044937"/>
    <lineage>
        <taxon>Bacteria</taxon>
        <taxon>candidate division KSB3</taxon>
    </lineage>
</organism>
<keyword evidence="2 6" id="KW-0547">Nucleotide-binding</keyword>
<dbReference type="InterPro" id="IPR004753">
    <property type="entry name" value="MreB"/>
</dbReference>
<evidence type="ECO:0000256" key="1">
    <source>
        <dbReference type="ARBA" id="ARBA00022490"/>
    </source>
</evidence>
<sequence length="340" mass="36212">MLSFFRPAAHKIAVDLGTANTLIYVPKRGILLNEPSAVAYNKKYKSIDAVGQSAKDMMGKTPEHIQIIRPLKDGVIADFTMTAVMLKYFIRTAISLGRFLHPEIVIGVPSCITSVEKKAVIDSALQAGARKVTIILEPMAAAIGAGLAVRSDTASMVVDIGGGTTDVAIIAMSAIIASSSVRSAGDGMDEAIIRHFRQKHNLLIGIKTAEHIKQLIGSAMPLPVEAVGDVRGRELTLGVPRHCRISSKEIREALGSAIRTVTEAVMKTLEKTPPEVAGDILERGIVLTGGGALLKNLDLRIHQETSLPVTVADEPLSSVVLGVGQAMCDKKLLKQIAVDY</sequence>
<feature type="binding site" evidence="6">
    <location>
        <begin position="18"/>
        <end position="20"/>
    </location>
    <ligand>
        <name>ATP</name>
        <dbReference type="ChEBI" id="CHEBI:30616"/>
    </ligand>
</feature>
<feature type="binding site" evidence="6">
    <location>
        <begin position="162"/>
        <end position="164"/>
    </location>
    <ligand>
        <name>ATP</name>
        <dbReference type="ChEBI" id="CHEBI:30616"/>
    </ligand>
</feature>
<evidence type="ECO:0000256" key="5">
    <source>
        <dbReference type="ARBA" id="ARBA00023458"/>
    </source>
</evidence>
<keyword evidence="4 6" id="KW-0133">Cell shape</keyword>
<dbReference type="PANTHER" id="PTHR42749">
    <property type="entry name" value="CELL SHAPE-DETERMINING PROTEIN MREB"/>
    <property type="match status" value="1"/>
</dbReference>
<accession>A0A2G6E6D1</accession>
<feature type="binding site" evidence="6">
    <location>
        <begin position="210"/>
        <end position="213"/>
    </location>
    <ligand>
        <name>ATP</name>
        <dbReference type="ChEBI" id="CHEBI:30616"/>
    </ligand>
</feature>
<evidence type="ECO:0000256" key="2">
    <source>
        <dbReference type="ARBA" id="ARBA00022741"/>
    </source>
</evidence>
<dbReference type="InterPro" id="IPR056546">
    <property type="entry name" value="MreB_MamK-like"/>
</dbReference>
<dbReference type="PRINTS" id="PR01652">
    <property type="entry name" value="SHAPEPROTEIN"/>
</dbReference>
<dbReference type="SUPFAM" id="SSF53067">
    <property type="entry name" value="Actin-like ATPase domain"/>
    <property type="match status" value="2"/>
</dbReference>
<reference evidence="7 8" key="1">
    <citation type="submission" date="2017-10" db="EMBL/GenBank/DDBJ databases">
        <title>Novel microbial diversity and functional potential in the marine mammal oral microbiome.</title>
        <authorList>
            <person name="Dudek N.K."/>
            <person name="Sun C.L."/>
            <person name="Burstein D."/>
            <person name="Kantor R.S."/>
            <person name="Aliaga Goltsman D.S."/>
            <person name="Bik E.M."/>
            <person name="Thomas B.C."/>
            <person name="Banfield J.F."/>
            <person name="Relman D.A."/>
        </authorList>
    </citation>
    <scope>NUCLEOTIDE SEQUENCE [LARGE SCALE GENOMIC DNA]</scope>
    <source>
        <strain evidence="7">DOLZORAL124_49_17</strain>
    </source>
</reference>
<dbReference type="NCBIfam" id="TIGR00904">
    <property type="entry name" value="mreB"/>
    <property type="match status" value="1"/>
</dbReference>
<dbReference type="GO" id="GO:0005524">
    <property type="term" value="F:ATP binding"/>
    <property type="evidence" value="ECO:0007669"/>
    <property type="project" value="UniProtKB-KW"/>
</dbReference>
<protein>
    <recommendedName>
        <fullName evidence="6">Cell shape-determining protein MreB</fullName>
    </recommendedName>
</protein>
<dbReference type="NCBIfam" id="NF010539">
    <property type="entry name" value="PRK13927.1"/>
    <property type="match status" value="1"/>
</dbReference>
<dbReference type="InterPro" id="IPR043129">
    <property type="entry name" value="ATPase_NBD"/>
</dbReference>
<gene>
    <name evidence="6" type="primary">mreB</name>
    <name evidence="7" type="ORF">CSB45_07810</name>
</gene>